<evidence type="ECO:0000259" key="12">
    <source>
        <dbReference type="Pfam" id="PF20644"/>
    </source>
</evidence>
<evidence type="ECO:0000313" key="15">
    <source>
        <dbReference type="Proteomes" id="UP000000598"/>
    </source>
</evidence>
<dbReference type="Proteomes" id="UP000000598">
    <property type="component" value="Chromosome F"/>
</dbReference>
<gene>
    <name evidence="14" type="ORF">KLLA0_F15180g</name>
</gene>
<dbReference type="GO" id="GO:0070860">
    <property type="term" value="C:RNA polymerase I core factor complex"/>
    <property type="evidence" value="ECO:0007669"/>
    <property type="project" value="InterPro"/>
</dbReference>
<accession>Q6CJX8</accession>
<dbReference type="GO" id="GO:0001164">
    <property type="term" value="F:RNA polymerase I core promoter sequence-specific DNA binding"/>
    <property type="evidence" value="ECO:0007669"/>
    <property type="project" value="InterPro"/>
</dbReference>
<evidence type="ECO:0000256" key="3">
    <source>
        <dbReference type="ARBA" id="ARBA00022723"/>
    </source>
</evidence>
<reference evidence="14 15" key="1">
    <citation type="journal article" date="2004" name="Nature">
        <title>Genome evolution in yeasts.</title>
        <authorList>
            <consortium name="Genolevures"/>
            <person name="Dujon B."/>
            <person name="Sherman D."/>
            <person name="Fischer G."/>
            <person name="Durrens P."/>
            <person name="Casaregola S."/>
            <person name="Lafontaine I."/>
            <person name="de Montigny J."/>
            <person name="Marck C."/>
            <person name="Neuveglise C."/>
            <person name="Talla E."/>
            <person name="Goffard N."/>
            <person name="Frangeul L."/>
            <person name="Aigle M."/>
            <person name="Anthouard V."/>
            <person name="Babour A."/>
            <person name="Barbe V."/>
            <person name="Barnay S."/>
            <person name="Blanchin S."/>
            <person name="Beckerich J.M."/>
            <person name="Beyne E."/>
            <person name="Bleykasten C."/>
            <person name="Boisrame A."/>
            <person name="Boyer J."/>
            <person name="Cattolico L."/>
            <person name="Confanioleri F."/>
            <person name="de Daruvar A."/>
            <person name="Despons L."/>
            <person name="Fabre E."/>
            <person name="Fairhead C."/>
            <person name="Ferry-Dumazet H."/>
            <person name="Groppi A."/>
            <person name="Hantraye F."/>
            <person name="Hennequin C."/>
            <person name="Jauniaux N."/>
            <person name="Joyet P."/>
            <person name="Kachouri R."/>
            <person name="Kerrest A."/>
            <person name="Koszul R."/>
            <person name="Lemaire M."/>
            <person name="Lesur I."/>
            <person name="Ma L."/>
            <person name="Muller H."/>
            <person name="Nicaud J.M."/>
            <person name="Nikolski M."/>
            <person name="Oztas S."/>
            <person name="Ozier-Kalogeropoulos O."/>
            <person name="Pellenz S."/>
            <person name="Potier S."/>
            <person name="Richard G.F."/>
            <person name="Straub M.L."/>
            <person name="Suleau A."/>
            <person name="Swennene D."/>
            <person name="Tekaia F."/>
            <person name="Wesolowski-Louvel M."/>
            <person name="Westhof E."/>
            <person name="Wirth B."/>
            <person name="Zeniou-Meyer M."/>
            <person name="Zivanovic I."/>
            <person name="Bolotin-Fukuhara M."/>
            <person name="Thierry A."/>
            <person name="Bouchier C."/>
            <person name="Caudron B."/>
            <person name="Scarpelli C."/>
            <person name="Gaillardin C."/>
            <person name="Weissenbach J."/>
            <person name="Wincker P."/>
            <person name="Souciet J.L."/>
        </authorList>
    </citation>
    <scope>NUCLEOTIDE SEQUENCE [LARGE SCALE GENOMIC DNA]</scope>
    <source>
        <strain evidence="15">ATCC 8585 / CBS 2359 / DSM 70799 / NBRC 1267 / NRRL Y-1140 / WM37</strain>
    </source>
</reference>
<sequence length="524" mass="60216">MSTYIKGPICGVDNCRSRLWRIIDGRRTCQYGHVMEGDVEFNDDEDDVNAMGVVTRRLNLTTNATGNFQSSLSLSQSQRSTLGSNKTEKIYGKDGRLLFIKCFQYILRKQTEWLIEKENFPNSYSDLVKLIWTMHLKHIDPVLFADNNNDRLNGHDSDEAGDDDDGNNYPVSGKRNEVGRLKLSMLSSISIHYLACLHLGLPIFTNDILRWICVDGLPYFRSHHILPKEWQDKLPNYYLLILDGGKPPCELQLQHKVAQCAQIINFKTHFRSVIPAPVLLLRLTLIERLPGEFYFYSKRLLHLLYDNLEIPILTYEDNHYRRPHQYTDIKICSVFIAAVKLQLLADQQSKADNFDANFASGWLNMMKRTDENPKDKFSKAKLIFKMTYSPASSLVDSNSEIQSAANTTQYLDWIEKNLLSLEETHLESTQTLDEKIANRKLHNIIPLKASPDPSSGDIALIEDIQSGLLEFQSLYDRNANPGNYYSIFEMVDKITRDLSLHFGISHDQLRASTEHIIQNIEETM</sequence>
<evidence type="ECO:0000256" key="9">
    <source>
        <dbReference type="ARBA" id="ARBA00023242"/>
    </source>
</evidence>
<feature type="domain" description="Rrn7/TAF1B N-terminal cyclin" evidence="12">
    <location>
        <begin position="103"/>
        <end position="228"/>
    </location>
</feature>
<feature type="domain" description="RRN7-type" evidence="11">
    <location>
        <begin position="5"/>
        <end position="37"/>
    </location>
</feature>
<dbReference type="InParanoid" id="Q6CJX8"/>
<dbReference type="OMA" id="DILRWIC"/>
<evidence type="ECO:0000256" key="6">
    <source>
        <dbReference type="ARBA" id="ARBA00023015"/>
    </source>
</evidence>
<evidence type="ECO:0000256" key="5">
    <source>
        <dbReference type="ARBA" id="ARBA00022833"/>
    </source>
</evidence>
<dbReference type="Pfam" id="PF11781">
    <property type="entry name" value="Zn_ribbon_RRN7"/>
    <property type="match status" value="1"/>
</dbReference>
<evidence type="ECO:0000313" key="14">
    <source>
        <dbReference type="EMBL" id="CAG98469.1"/>
    </source>
</evidence>
<dbReference type="PaxDb" id="284590-Q6CJX8"/>
<organism evidence="14 15">
    <name type="scientific">Kluyveromyces lactis (strain ATCC 8585 / CBS 2359 / DSM 70799 / NBRC 1267 / NRRL Y-1140 / WM37)</name>
    <name type="common">Yeast</name>
    <name type="synonym">Candida sphaerica</name>
    <dbReference type="NCBI Taxonomy" id="284590"/>
    <lineage>
        <taxon>Eukaryota</taxon>
        <taxon>Fungi</taxon>
        <taxon>Dikarya</taxon>
        <taxon>Ascomycota</taxon>
        <taxon>Saccharomycotina</taxon>
        <taxon>Saccharomycetes</taxon>
        <taxon>Saccharomycetales</taxon>
        <taxon>Saccharomycetaceae</taxon>
        <taxon>Kluyveromyces</taxon>
    </lineage>
</organism>
<keyword evidence="7" id="KW-0238">DNA-binding</keyword>
<dbReference type="AlphaFoldDB" id="Q6CJX8"/>
<name>Q6CJX8_KLULA</name>
<dbReference type="STRING" id="284590.Q6CJX8"/>
<dbReference type="FunCoup" id="Q6CJX8">
    <property type="interactions" value="57"/>
</dbReference>
<keyword evidence="15" id="KW-1185">Reference proteome</keyword>
<dbReference type="PANTHER" id="PTHR31576:SF2">
    <property type="entry name" value="TATA BOX-BINDING PROTEIN-ASSOCIATED FACTOR RNA POLYMERASE I SUBUNIT B"/>
    <property type="match status" value="1"/>
</dbReference>
<dbReference type="GO" id="GO:0042790">
    <property type="term" value="P:nucleolar large rRNA transcription by RNA polymerase I"/>
    <property type="evidence" value="ECO:0007669"/>
    <property type="project" value="TreeGrafter"/>
</dbReference>
<dbReference type="Pfam" id="PF20645">
    <property type="entry name" value="Rrn7_cyclin_C"/>
    <property type="match status" value="1"/>
</dbReference>
<feature type="domain" description="Rrn7/TAF1B C-terminal cyclin" evidence="13">
    <location>
        <begin position="246"/>
        <end position="418"/>
    </location>
</feature>
<evidence type="ECO:0000256" key="8">
    <source>
        <dbReference type="ARBA" id="ARBA00023163"/>
    </source>
</evidence>
<keyword evidence="9" id="KW-0539">Nucleus</keyword>
<dbReference type="InterPro" id="IPR048540">
    <property type="entry name" value="Rrn7_cyclin_N"/>
</dbReference>
<dbReference type="KEGG" id="kla:KLLA0_F15180g"/>
<evidence type="ECO:0000256" key="10">
    <source>
        <dbReference type="SAM" id="MobiDB-lite"/>
    </source>
</evidence>
<evidence type="ECO:0000259" key="11">
    <source>
        <dbReference type="Pfam" id="PF11781"/>
    </source>
</evidence>
<dbReference type="EMBL" id="CR382126">
    <property type="protein sequence ID" value="CAG98469.1"/>
    <property type="molecule type" value="Genomic_DNA"/>
</dbReference>
<comment type="similarity">
    <text evidence="2">Belongs to the RRN7/TAF1B family.</text>
</comment>
<dbReference type="eggNOG" id="ENOG502RYCI">
    <property type="taxonomic scope" value="Eukaryota"/>
</dbReference>
<feature type="region of interest" description="Disordered" evidence="10">
    <location>
        <begin position="153"/>
        <end position="173"/>
    </location>
</feature>
<dbReference type="Pfam" id="PF20644">
    <property type="entry name" value="Rrn7_cyclin_N"/>
    <property type="match status" value="1"/>
</dbReference>
<keyword evidence="3" id="KW-0479">Metal-binding</keyword>
<evidence type="ECO:0000256" key="7">
    <source>
        <dbReference type="ARBA" id="ARBA00023125"/>
    </source>
</evidence>
<dbReference type="InterPro" id="IPR021752">
    <property type="entry name" value="TF_Rrn7_Zf"/>
</dbReference>
<comment type="subcellular location">
    <subcellularLocation>
        <location evidence="1">Nucleus</location>
        <location evidence="1">Nucleolus</location>
    </subcellularLocation>
</comment>
<protein>
    <submittedName>
        <fullName evidence="14">KLLA0F15180p</fullName>
    </submittedName>
</protein>
<dbReference type="GO" id="GO:0008270">
    <property type="term" value="F:zinc ion binding"/>
    <property type="evidence" value="ECO:0007669"/>
    <property type="project" value="UniProtKB-KW"/>
</dbReference>
<keyword evidence="5" id="KW-0862">Zinc</keyword>
<keyword evidence="6" id="KW-0805">Transcription regulation</keyword>
<evidence type="ECO:0000256" key="4">
    <source>
        <dbReference type="ARBA" id="ARBA00022771"/>
    </source>
</evidence>
<evidence type="ECO:0000256" key="1">
    <source>
        <dbReference type="ARBA" id="ARBA00004604"/>
    </source>
</evidence>
<dbReference type="PANTHER" id="PTHR31576">
    <property type="entry name" value="TATA BOX-BINDING PROTEIN-ASSOCIATED FACTOR RNA POLYMERASE I SUBUNIT B"/>
    <property type="match status" value="1"/>
</dbReference>
<keyword evidence="8" id="KW-0804">Transcription</keyword>
<dbReference type="HOGENOM" id="CLU_016553_3_1_1"/>
<keyword evidence="4" id="KW-0863">Zinc-finger</keyword>
<dbReference type="InterPro" id="IPR048538">
    <property type="entry name" value="Rrn7_cyclin_C"/>
</dbReference>
<dbReference type="InterPro" id="IPR033599">
    <property type="entry name" value="TAF1B/Rrn7"/>
</dbReference>
<evidence type="ECO:0000256" key="2">
    <source>
        <dbReference type="ARBA" id="ARBA00006899"/>
    </source>
</evidence>
<proteinExistence type="inferred from homology"/>
<evidence type="ECO:0000259" key="13">
    <source>
        <dbReference type="Pfam" id="PF20645"/>
    </source>
</evidence>